<evidence type="ECO:0000313" key="2">
    <source>
        <dbReference type="EMBL" id="KKL20808.1"/>
    </source>
</evidence>
<feature type="region of interest" description="Disordered" evidence="1">
    <location>
        <begin position="1"/>
        <end position="32"/>
    </location>
</feature>
<proteinExistence type="predicted"/>
<evidence type="ECO:0000256" key="1">
    <source>
        <dbReference type="SAM" id="MobiDB-lite"/>
    </source>
</evidence>
<accession>A0A0F9E9U9</accession>
<organism evidence="2">
    <name type="scientific">marine sediment metagenome</name>
    <dbReference type="NCBI Taxonomy" id="412755"/>
    <lineage>
        <taxon>unclassified sequences</taxon>
        <taxon>metagenomes</taxon>
        <taxon>ecological metagenomes</taxon>
    </lineage>
</organism>
<gene>
    <name evidence="2" type="ORF">LCGC14_2451790</name>
</gene>
<dbReference type="AlphaFoldDB" id="A0A0F9E9U9"/>
<reference evidence="2" key="1">
    <citation type="journal article" date="2015" name="Nature">
        <title>Complex archaea that bridge the gap between prokaryotes and eukaryotes.</title>
        <authorList>
            <person name="Spang A."/>
            <person name="Saw J.H."/>
            <person name="Jorgensen S.L."/>
            <person name="Zaremba-Niedzwiedzka K."/>
            <person name="Martijn J."/>
            <person name="Lind A.E."/>
            <person name="van Eijk R."/>
            <person name="Schleper C."/>
            <person name="Guy L."/>
            <person name="Ettema T.J."/>
        </authorList>
    </citation>
    <scope>NUCLEOTIDE SEQUENCE</scope>
</reference>
<protein>
    <submittedName>
        <fullName evidence="2">Uncharacterized protein</fullName>
    </submittedName>
</protein>
<sequence length="52" mass="5997">MSGQFPIQFTKPLRRGEPFKMRPRIETPTTDSPVEELLAALAEAERVVRSRR</sequence>
<comment type="caution">
    <text evidence="2">The sequence shown here is derived from an EMBL/GenBank/DDBJ whole genome shotgun (WGS) entry which is preliminary data.</text>
</comment>
<dbReference type="EMBL" id="LAZR01037954">
    <property type="protein sequence ID" value="KKL20808.1"/>
    <property type="molecule type" value="Genomic_DNA"/>
</dbReference>
<name>A0A0F9E9U9_9ZZZZ</name>
<feature type="compositionally biased region" description="Basic and acidic residues" evidence="1">
    <location>
        <begin position="14"/>
        <end position="25"/>
    </location>
</feature>